<feature type="compositionally biased region" description="Basic and acidic residues" evidence="4">
    <location>
        <begin position="140"/>
        <end position="156"/>
    </location>
</feature>
<feature type="region of interest" description="Disordered" evidence="4">
    <location>
        <begin position="122"/>
        <end position="156"/>
    </location>
</feature>
<dbReference type="EnsemblMetazoa" id="Aqu2.1.21361_001">
    <property type="protein sequence ID" value="Aqu2.1.21361_001"/>
    <property type="gene ID" value="Aqu2.1.21361"/>
</dbReference>
<dbReference type="InterPro" id="IPR013083">
    <property type="entry name" value="Znf_RING/FYVE/PHD"/>
</dbReference>
<feature type="region of interest" description="Disordered" evidence="4">
    <location>
        <begin position="315"/>
        <end position="350"/>
    </location>
</feature>
<proteinExistence type="predicted"/>
<keyword evidence="3" id="KW-0862">Zinc</keyword>
<keyword evidence="2" id="KW-0863">Zinc-finger</keyword>
<dbReference type="SUPFAM" id="SSF57903">
    <property type="entry name" value="FYVE/PHD zinc finger"/>
    <property type="match status" value="1"/>
</dbReference>
<feature type="domain" description="Zinc finger PHD-type" evidence="5">
    <location>
        <begin position="21"/>
        <end position="82"/>
    </location>
</feature>
<protein>
    <recommendedName>
        <fullName evidence="5">Zinc finger PHD-type domain-containing protein</fullName>
    </recommendedName>
</protein>
<evidence type="ECO:0000256" key="2">
    <source>
        <dbReference type="ARBA" id="ARBA00022771"/>
    </source>
</evidence>
<dbReference type="InterPro" id="IPR011011">
    <property type="entry name" value="Znf_FYVE_PHD"/>
</dbReference>
<dbReference type="InParanoid" id="A0A1X7U142"/>
<reference evidence="6" key="1">
    <citation type="submission" date="2017-05" db="UniProtKB">
        <authorList>
            <consortium name="EnsemblMetazoa"/>
        </authorList>
    </citation>
    <scope>IDENTIFICATION</scope>
</reference>
<evidence type="ECO:0000256" key="4">
    <source>
        <dbReference type="SAM" id="MobiDB-lite"/>
    </source>
</evidence>
<dbReference type="InterPro" id="IPR001965">
    <property type="entry name" value="Znf_PHD"/>
</dbReference>
<sequence length="350" mass="38419">MTARNSNPKSNTKAKGNPVCICSICEDPIAEQDEKRGIAGEEAIECENPSCGWMHRLCAGISKSAFRSLSSSLDPFFCPYCRLDFQAKEITSLKEKISDLSSTVSNLSSLVSDLSQKLSSVFPTTRAPAHSSDQPPARSSSDHPSARPTVHDRTPFSDSQRKFNLVLHGIPENPHGTSLRVRQRQDHDKVASVLGDSVPSLSSVSVRDCLRLGKYDRHSTKPRSLLVKFNSSKDVQSILSERTNIHTSDGSPVYVKRDLPLKERKIESYLLKERRSLLDKGTARSSIKIRGSGLYIDTLLHGRADITGFTCQSAAHSDVTPTHPSTPVSLETNTQFENSPSSDPCPSIQD</sequence>
<keyword evidence="1" id="KW-0479">Metal-binding</keyword>
<evidence type="ECO:0000256" key="1">
    <source>
        <dbReference type="ARBA" id="ARBA00022723"/>
    </source>
</evidence>
<dbReference type="Gene3D" id="3.30.40.10">
    <property type="entry name" value="Zinc/RING finger domain, C3HC4 (zinc finger)"/>
    <property type="match status" value="1"/>
</dbReference>
<dbReference type="GO" id="GO:0008270">
    <property type="term" value="F:zinc ion binding"/>
    <property type="evidence" value="ECO:0007669"/>
    <property type="project" value="UniProtKB-KW"/>
</dbReference>
<organism evidence="6">
    <name type="scientific">Amphimedon queenslandica</name>
    <name type="common">Sponge</name>
    <dbReference type="NCBI Taxonomy" id="400682"/>
    <lineage>
        <taxon>Eukaryota</taxon>
        <taxon>Metazoa</taxon>
        <taxon>Porifera</taxon>
        <taxon>Demospongiae</taxon>
        <taxon>Heteroscleromorpha</taxon>
        <taxon>Haplosclerida</taxon>
        <taxon>Niphatidae</taxon>
        <taxon>Amphimedon</taxon>
    </lineage>
</organism>
<evidence type="ECO:0000313" key="6">
    <source>
        <dbReference type="EnsemblMetazoa" id="Aqu2.1.21361_001"/>
    </source>
</evidence>
<name>A0A1X7U142_AMPQE</name>
<evidence type="ECO:0000259" key="5">
    <source>
        <dbReference type="SMART" id="SM00249"/>
    </source>
</evidence>
<dbReference type="AlphaFoldDB" id="A0A1X7U142"/>
<dbReference type="OrthoDB" id="7477315at2759"/>
<dbReference type="eggNOG" id="ENOG502TF94">
    <property type="taxonomic scope" value="Eukaryota"/>
</dbReference>
<dbReference type="SMART" id="SM00249">
    <property type="entry name" value="PHD"/>
    <property type="match status" value="1"/>
</dbReference>
<accession>A0A1X7U142</accession>
<evidence type="ECO:0000256" key="3">
    <source>
        <dbReference type="ARBA" id="ARBA00022833"/>
    </source>
</evidence>